<dbReference type="GO" id="GO:0016787">
    <property type="term" value="F:hydrolase activity"/>
    <property type="evidence" value="ECO:0007669"/>
    <property type="project" value="UniProtKB-KW"/>
</dbReference>
<dbReference type="Pfam" id="PF04295">
    <property type="entry name" value="GD_AH_second"/>
    <property type="match status" value="1"/>
</dbReference>
<sequence length="495" mass="52359">MQAPTAIRIHPDDNVAVAVVPLMAGAEAAGVVLAEDVGAGHKVALEPLHAGDPVVKYGFVIGEATQPVPAGASLHSHNMRTRLSGTLEYEYRPTHRLCDSPPAEMPTFMGYRRADGRVGTRNEVWIINTVGCVNTAAERIARAANERFAGRVDGVFAFSHPYGCSQLGDDLDNTQKVLAGLLRHPNAGGVLVLGLGCENNQMASLLAMAGEVDGTRLRFFNTQDVVDEVEEGLDAVAELVARMENDQRVEVPASELVIGHKCGGSDGFSGISANPLVGRIADRLTGLGGGVILTEVPEMFGAEQVLMNRAANEQVFGQVVEMVNDFKEYFLRHNQPVYENPSPGNKAGGLTTLEEKSLGAIQKGGGATVERVLRYGEPAAPGGLSLLEAPGNDGVSSTAMVASGATVLLFTTGRGTPLGFPVPTVKIASNSAIAAKKPHWIDFNAGQLLDGTVTAEQLADELFAYILDVASGRKRTNNEVNGYREIAIWKEGVTL</sequence>
<name>A0A841GP55_9BACT</name>
<dbReference type="PANTHER" id="PTHR30536:SF5">
    <property type="entry name" value="ALTRONATE DEHYDRATASE"/>
    <property type="match status" value="1"/>
</dbReference>
<evidence type="ECO:0000313" key="4">
    <source>
        <dbReference type="EMBL" id="MBB6069112.1"/>
    </source>
</evidence>
<feature type="domain" description="SAF" evidence="3">
    <location>
        <begin position="13"/>
        <end position="80"/>
    </location>
</feature>
<accession>A0A841GP55</accession>
<organism evidence="4 5">
    <name type="scientific">Longimicrobium terrae</name>
    <dbReference type="NCBI Taxonomy" id="1639882"/>
    <lineage>
        <taxon>Bacteria</taxon>
        <taxon>Pseudomonadati</taxon>
        <taxon>Gemmatimonadota</taxon>
        <taxon>Longimicrobiia</taxon>
        <taxon>Longimicrobiales</taxon>
        <taxon>Longimicrobiaceae</taxon>
        <taxon>Longimicrobium</taxon>
    </lineage>
</organism>
<dbReference type="SMART" id="SM00858">
    <property type="entry name" value="SAF"/>
    <property type="match status" value="1"/>
</dbReference>
<keyword evidence="2 4" id="KW-0456">Lyase</keyword>
<dbReference type="Proteomes" id="UP000582837">
    <property type="component" value="Unassembled WGS sequence"/>
</dbReference>
<dbReference type="Pfam" id="PF20629">
    <property type="entry name" value="GD_AH_C"/>
    <property type="match status" value="1"/>
</dbReference>
<dbReference type="InterPro" id="IPR052172">
    <property type="entry name" value="UxaA_altronate/galactarate_dh"/>
</dbReference>
<dbReference type="InterPro" id="IPR048332">
    <property type="entry name" value="GD_AH_C"/>
</dbReference>
<dbReference type="EC" id="4.2.1.7" evidence="4"/>
<dbReference type="GO" id="GO:0019698">
    <property type="term" value="P:D-galacturonate catabolic process"/>
    <property type="evidence" value="ECO:0007669"/>
    <property type="project" value="TreeGrafter"/>
</dbReference>
<dbReference type="Gene3D" id="2.30.130.110">
    <property type="match status" value="1"/>
</dbReference>
<dbReference type="RefSeq" id="WP_170031940.1">
    <property type="nucleotide sequence ID" value="NZ_JABDTL010000001.1"/>
</dbReference>
<evidence type="ECO:0000256" key="2">
    <source>
        <dbReference type="ARBA" id="ARBA00023239"/>
    </source>
</evidence>
<reference evidence="4 5" key="1">
    <citation type="submission" date="2020-08" db="EMBL/GenBank/DDBJ databases">
        <title>Genomic Encyclopedia of Type Strains, Phase IV (KMG-IV): sequencing the most valuable type-strain genomes for metagenomic binning, comparative biology and taxonomic classification.</title>
        <authorList>
            <person name="Goeker M."/>
        </authorList>
    </citation>
    <scope>NUCLEOTIDE SEQUENCE [LARGE SCALE GENOMIC DNA]</scope>
    <source>
        <strain evidence="4 5">DSM 29007</strain>
    </source>
</reference>
<dbReference type="InterPro" id="IPR013974">
    <property type="entry name" value="SAF"/>
</dbReference>
<dbReference type="AlphaFoldDB" id="A0A841GP55"/>
<evidence type="ECO:0000313" key="5">
    <source>
        <dbReference type="Proteomes" id="UP000582837"/>
    </source>
</evidence>
<dbReference type="Pfam" id="PF08666">
    <property type="entry name" value="SAF"/>
    <property type="match status" value="1"/>
</dbReference>
<gene>
    <name evidence="4" type="ORF">HNQ61_000723</name>
</gene>
<keyword evidence="4" id="KW-0378">Hydrolase</keyword>
<comment type="caution">
    <text evidence="4">The sequence shown here is derived from an EMBL/GenBank/DDBJ whole genome shotgun (WGS) entry which is preliminary data.</text>
</comment>
<evidence type="ECO:0000256" key="1">
    <source>
        <dbReference type="ARBA" id="ARBA00010986"/>
    </source>
</evidence>
<dbReference type="PANTHER" id="PTHR30536">
    <property type="entry name" value="ALTRONATE/GALACTARATE DEHYDRATASE"/>
    <property type="match status" value="1"/>
</dbReference>
<dbReference type="InterPro" id="IPR044144">
    <property type="entry name" value="SAF_UxaA/GarD"/>
</dbReference>
<dbReference type="GO" id="GO:0008789">
    <property type="term" value="F:altronate dehydratase activity"/>
    <property type="evidence" value="ECO:0007669"/>
    <property type="project" value="UniProtKB-EC"/>
</dbReference>
<protein>
    <submittedName>
        <fullName evidence="4">Altronate hydrolase</fullName>
        <ecNumber evidence="4">4.2.1.7</ecNumber>
    </submittedName>
</protein>
<proteinExistence type="inferred from homology"/>
<dbReference type="InterPro" id="IPR007392">
    <property type="entry name" value="GD_AH_second"/>
</dbReference>
<keyword evidence="5" id="KW-1185">Reference proteome</keyword>
<comment type="similarity">
    <text evidence="1">Belongs to the UxaA family.</text>
</comment>
<dbReference type="EMBL" id="JACHIA010000001">
    <property type="protein sequence ID" value="MBB6069112.1"/>
    <property type="molecule type" value="Genomic_DNA"/>
</dbReference>
<dbReference type="CDD" id="cd11613">
    <property type="entry name" value="SAF_AH_GD"/>
    <property type="match status" value="1"/>
</dbReference>
<evidence type="ECO:0000259" key="3">
    <source>
        <dbReference type="SMART" id="SM00858"/>
    </source>
</evidence>